<evidence type="ECO:0000259" key="9">
    <source>
        <dbReference type="Pfam" id="PF02983"/>
    </source>
</evidence>
<dbReference type="Pfam" id="PF02983">
    <property type="entry name" value="Pro_Al_protease"/>
    <property type="match status" value="1"/>
</dbReference>
<keyword evidence="8" id="KW-0812">Transmembrane</keyword>
<evidence type="ECO:0000256" key="4">
    <source>
        <dbReference type="ARBA" id="ARBA00022801"/>
    </source>
</evidence>
<dbReference type="CDD" id="cd21112">
    <property type="entry name" value="alphaLP-like"/>
    <property type="match status" value="1"/>
</dbReference>
<dbReference type="EMBL" id="JAFBCF010000001">
    <property type="protein sequence ID" value="MBM7797204.1"/>
    <property type="molecule type" value="Genomic_DNA"/>
</dbReference>
<keyword evidence="6" id="KW-0865">Zymogen</keyword>
<organism evidence="10 11">
    <name type="scientific">Microlunatus panaciterrae</name>
    <dbReference type="NCBI Taxonomy" id="400768"/>
    <lineage>
        <taxon>Bacteria</taxon>
        <taxon>Bacillati</taxon>
        <taxon>Actinomycetota</taxon>
        <taxon>Actinomycetes</taxon>
        <taxon>Propionibacteriales</taxon>
        <taxon>Propionibacteriaceae</taxon>
        <taxon>Microlunatus</taxon>
    </lineage>
</organism>
<dbReference type="Gene3D" id="3.30.300.50">
    <property type="match status" value="1"/>
</dbReference>
<dbReference type="InterPro" id="IPR001316">
    <property type="entry name" value="Pept_S1A_streptogrisin"/>
</dbReference>
<evidence type="ECO:0000256" key="1">
    <source>
        <dbReference type="ARBA" id="ARBA00007664"/>
    </source>
</evidence>
<comment type="similarity">
    <text evidence="1">Belongs to the peptidase S1 family.</text>
</comment>
<evidence type="ECO:0000256" key="3">
    <source>
        <dbReference type="ARBA" id="ARBA00022729"/>
    </source>
</evidence>
<keyword evidence="8" id="KW-0472">Membrane</keyword>
<evidence type="ECO:0000256" key="6">
    <source>
        <dbReference type="ARBA" id="ARBA00023145"/>
    </source>
</evidence>
<dbReference type="InterPro" id="IPR043504">
    <property type="entry name" value="Peptidase_S1_PA_chymotrypsin"/>
</dbReference>
<dbReference type="InterPro" id="IPR035070">
    <property type="entry name" value="Streptogrisin_prodomain"/>
</dbReference>
<dbReference type="PIRSF" id="PIRSF001134">
    <property type="entry name" value="Streptogrisin"/>
    <property type="match status" value="1"/>
</dbReference>
<keyword evidence="8" id="KW-1133">Transmembrane helix</keyword>
<keyword evidence="4 10" id="KW-0378">Hydrolase</keyword>
<evidence type="ECO:0000256" key="8">
    <source>
        <dbReference type="SAM" id="Phobius"/>
    </source>
</evidence>
<evidence type="ECO:0000256" key="7">
    <source>
        <dbReference type="ARBA" id="ARBA00023157"/>
    </source>
</evidence>
<name>A0ABS2RDX3_9ACTN</name>
<sequence length="373" mass="40003">MSLPLPDRRSTKSLLALLVTVGMLIMNLTVGPERQATEGSVDEIGDRVVGALGTGRTGGSYLDESTGRLVVTVTDRPAAEVVRAAGLQPQLVARSTQSLDRTKGALDAFASRHGAGQVQNWYVDVVTNRLVVTSRAGATDRTTQRFLAEVRSYAPQAKIELARATVRPTKNLHGGQQVDMSDGYVCSSGFNARTTSGSAVMITAGHCAVGRPTFYHKDRKIGATIKYSFPRNDYGIVRVNTAKWKPRATVVRWDGTLRSVSGYSKAAVGSKICKSGQTSHWTCGRIKAYNQTVNYGDGQIVSGLVRYSACVEDGDSGAAVMSGSKAQGINSGAELYQKGSRWVCGSKVGEPNVSYYQPIGEVLKAYKLKLLVR</sequence>
<keyword evidence="11" id="KW-1185">Reference proteome</keyword>
<keyword evidence="5" id="KW-0720">Serine protease</keyword>
<dbReference type="RefSeq" id="WP_204915926.1">
    <property type="nucleotide sequence ID" value="NZ_BAAAQP010000003.1"/>
</dbReference>
<dbReference type="SUPFAM" id="SSF50494">
    <property type="entry name" value="Trypsin-like serine proteases"/>
    <property type="match status" value="1"/>
</dbReference>
<dbReference type="InterPro" id="IPR004236">
    <property type="entry name" value="Pept_S1_alpha_lytic"/>
</dbReference>
<dbReference type="GO" id="GO:0016787">
    <property type="term" value="F:hydrolase activity"/>
    <property type="evidence" value="ECO:0007669"/>
    <property type="project" value="UniProtKB-KW"/>
</dbReference>
<dbReference type="Gene3D" id="2.40.10.10">
    <property type="entry name" value="Trypsin-like serine proteases"/>
    <property type="match status" value="2"/>
</dbReference>
<dbReference type="Proteomes" id="UP000704762">
    <property type="component" value="Unassembled WGS sequence"/>
</dbReference>
<keyword evidence="7" id="KW-1015">Disulfide bond</keyword>
<evidence type="ECO:0000313" key="10">
    <source>
        <dbReference type="EMBL" id="MBM7797204.1"/>
    </source>
</evidence>
<feature type="transmembrane region" description="Helical" evidence="8">
    <location>
        <begin position="12"/>
        <end position="30"/>
    </location>
</feature>
<keyword evidence="2" id="KW-0645">Protease</keyword>
<reference evidence="10 11" key="1">
    <citation type="submission" date="2021-01" db="EMBL/GenBank/DDBJ databases">
        <title>Sequencing the genomes of 1000 actinobacteria strains.</title>
        <authorList>
            <person name="Klenk H.-P."/>
        </authorList>
    </citation>
    <scope>NUCLEOTIDE SEQUENCE [LARGE SCALE GENOMIC DNA]</scope>
    <source>
        <strain evidence="10 11">DSM 18662</strain>
    </source>
</reference>
<gene>
    <name evidence="10" type="ORF">JOE57_000125</name>
</gene>
<comment type="caution">
    <text evidence="10">The sequence shown here is derived from an EMBL/GenBank/DDBJ whole genome shotgun (WGS) entry which is preliminary data.</text>
</comment>
<dbReference type="PRINTS" id="PR00861">
    <property type="entry name" value="ALYTICPTASE"/>
</dbReference>
<feature type="domain" description="Peptidase S1A alpha-lytic prodomain" evidence="9">
    <location>
        <begin position="94"/>
        <end position="150"/>
    </location>
</feature>
<accession>A0ABS2RDX3</accession>
<proteinExistence type="inferred from homology"/>
<protein>
    <submittedName>
        <fullName evidence="10">Streptogrisin C</fullName>
        <ecNumber evidence="10">3.4.21.-</ecNumber>
    </submittedName>
</protein>
<evidence type="ECO:0000256" key="2">
    <source>
        <dbReference type="ARBA" id="ARBA00022670"/>
    </source>
</evidence>
<dbReference type="InterPro" id="IPR009003">
    <property type="entry name" value="Peptidase_S1_PA"/>
</dbReference>
<evidence type="ECO:0000313" key="11">
    <source>
        <dbReference type="Proteomes" id="UP000704762"/>
    </source>
</evidence>
<keyword evidence="3" id="KW-0732">Signal</keyword>
<dbReference type="EC" id="3.4.21.-" evidence="10"/>
<evidence type="ECO:0000256" key="5">
    <source>
        <dbReference type="ARBA" id="ARBA00022825"/>
    </source>
</evidence>